<reference evidence="2" key="1">
    <citation type="journal article" date="2019" name="Int. J. Syst. Evol. Microbiol.">
        <title>The Global Catalogue of Microorganisms (GCM) 10K type strain sequencing project: providing services to taxonomists for standard genome sequencing and annotation.</title>
        <authorList>
            <consortium name="The Broad Institute Genomics Platform"/>
            <consortium name="The Broad Institute Genome Sequencing Center for Infectious Disease"/>
            <person name="Wu L."/>
            <person name="Ma J."/>
        </authorList>
    </citation>
    <scope>NUCLEOTIDE SEQUENCE [LARGE SCALE GENOMIC DNA]</scope>
    <source>
        <strain evidence="2">KCTC 23916</strain>
    </source>
</reference>
<evidence type="ECO:0000313" key="1">
    <source>
        <dbReference type="EMBL" id="GGX20564.1"/>
    </source>
</evidence>
<dbReference type="EMBL" id="BMYT01000005">
    <property type="protein sequence ID" value="GGX20564.1"/>
    <property type="molecule type" value="Genomic_DNA"/>
</dbReference>
<organism evidence="1 2">
    <name type="scientific">Undibacterium macrobrachii</name>
    <dbReference type="NCBI Taxonomy" id="1119058"/>
    <lineage>
        <taxon>Bacteria</taxon>
        <taxon>Pseudomonadati</taxon>
        <taxon>Pseudomonadota</taxon>
        <taxon>Betaproteobacteria</taxon>
        <taxon>Burkholderiales</taxon>
        <taxon>Oxalobacteraceae</taxon>
        <taxon>Undibacterium</taxon>
    </lineage>
</organism>
<evidence type="ECO:0000313" key="2">
    <source>
        <dbReference type="Proteomes" id="UP000620127"/>
    </source>
</evidence>
<name>A0ABQ2XKI2_9BURK</name>
<accession>A0ABQ2XKI2</accession>
<dbReference type="RefSeq" id="WP_189346820.1">
    <property type="nucleotide sequence ID" value="NZ_BMYT01000005.1"/>
</dbReference>
<comment type="caution">
    <text evidence="1">The sequence shown here is derived from an EMBL/GenBank/DDBJ whole genome shotgun (WGS) entry which is preliminary data.</text>
</comment>
<gene>
    <name evidence="1" type="ORF">GCM10011282_28340</name>
</gene>
<keyword evidence="2" id="KW-1185">Reference proteome</keyword>
<dbReference type="Proteomes" id="UP000620127">
    <property type="component" value="Unassembled WGS sequence"/>
</dbReference>
<proteinExistence type="predicted"/>
<sequence>MKTPDHALLNMLAYRLGAISIGHLALQHHMSWEEAPSMEVFFNGQQVIEGKATGFTNAAIESAIIHCRAVLEFLGIKASKTSPTEVMERSARTNADDLGVEQFASLSMLTKAKALAAYPGEESEAEAALALIFYSANKGLAHTTGSFKLHGGEARLLEIAFRGVPTLLVNGFYVPLGIAPPSYELTSRPRLA</sequence>
<protein>
    <submittedName>
        <fullName evidence="1">Uncharacterized protein</fullName>
    </submittedName>
</protein>